<name>A0ABR2VLR9_9FUNG</name>
<evidence type="ECO:0000256" key="8">
    <source>
        <dbReference type="ARBA" id="ARBA00023136"/>
    </source>
</evidence>
<evidence type="ECO:0000259" key="11">
    <source>
        <dbReference type="PROSITE" id="PS51847"/>
    </source>
</evidence>
<dbReference type="InterPro" id="IPR031468">
    <property type="entry name" value="SMP_LBD"/>
</dbReference>
<evidence type="ECO:0000256" key="2">
    <source>
        <dbReference type="ARBA" id="ARBA00022448"/>
    </source>
</evidence>
<keyword evidence="3 10" id="KW-0812">Transmembrane</keyword>
<dbReference type="SUPFAM" id="SSF50729">
    <property type="entry name" value="PH domain-like"/>
    <property type="match status" value="1"/>
</dbReference>
<dbReference type="Proteomes" id="UP001479436">
    <property type="component" value="Unassembled WGS sequence"/>
</dbReference>
<keyword evidence="8 10" id="KW-0472">Membrane</keyword>
<dbReference type="PANTHER" id="PTHR13466">
    <property type="entry name" value="TEX2 PROTEIN-RELATED"/>
    <property type="match status" value="1"/>
</dbReference>
<sequence>MAEVWSLAMAFFSGGAFLTPLIFLTITSLFVYWWRSLTIDTSPSLATRFEPLSTNLEKEPQENVVTSWSSNSGWIRMSKEFRVDREDSNIISGLMMQGINSLIEGKHVGPKRPKDSYFAVLKSETLSLYADEKMLERQGVITLSFYNVSLYPSHLPDNEVFLPELPIRLKKKVVEDSTTEDAKSDYYIFINTLIEKEDWFFALCRASRLKQWGTAHTLFDENPANFEPTAMLLLIEKVHSDEHHRQTRWLNAFIGRIFLAIYKTQAIKDFVTHRILLKCSKIPRPSFIKELTVKDLLLGDNVPSVTHPKLIDLNALGEMSAEFRVHYSGGFAIEIETALNITMPPFINSLTIPVKFVVRVKSLKGRMLLKIKPPPTNRLWLGFIDDPNISFDIVPIISGKVIQSKVILKIIESQIRTVLREVMVLPNMDDTEFFPSEGLGGIFNSAVITKLHHDVALHPQSETEGTEHSTINPNELKTPTKMFEYHIPGYDHNSDHSEEENAPEFDESSLIAPQMPLEIPFKDPSELTVPEKSHTTPAEIHR</sequence>
<protein>
    <recommendedName>
        <fullName evidence="11">SMP-LTD domain-containing protein</fullName>
    </recommendedName>
</protein>
<feature type="transmembrane region" description="Helical" evidence="10">
    <location>
        <begin position="7"/>
        <end position="34"/>
    </location>
</feature>
<feature type="region of interest" description="Disordered" evidence="9">
    <location>
        <begin position="492"/>
        <end position="542"/>
    </location>
</feature>
<evidence type="ECO:0000256" key="5">
    <source>
        <dbReference type="ARBA" id="ARBA00022989"/>
    </source>
</evidence>
<dbReference type="InterPro" id="IPR058801">
    <property type="entry name" value="PDZD8_N"/>
</dbReference>
<keyword evidence="4" id="KW-0256">Endoplasmic reticulum</keyword>
<feature type="compositionally biased region" description="Acidic residues" evidence="9">
    <location>
        <begin position="497"/>
        <end position="507"/>
    </location>
</feature>
<comment type="caution">
    <text evidence="12">The sequence shown here is derived from an EMBL/GenBank/DDBJ whole genome shotgun (WGS) entry which is preliminary data.</text>
</comment>
<evidence type="ECO:0000256" key="1">
    <source>
        <dbReference type="ARBA" id="ARBA00004586"/>
    </source>
</evidence>
<dbReference type="PROSITE" id="PS51847">
    <property type="entry name" value="SMP"/>
    <property type="match status" value="1"/>
</dbReference>
<evidence type="ECO:0000256" key="10">
    <source>
        <dbReference type="SAM" id="Phobius"/>
    </source>
</evidence>
<proteinExistence type="predicted"/>
<feature type="compositionally biased region" description="Basic and acidic residues" evidence="9">
    <location>
        <begin position="520"/>
        <end position="542"/>
    </location>
</feature>
<gene>
    <name evidence="12" type="ORF">K7432_016324</name>
</gene>
<organism evidence="12 13">
    <name type="scientific">Basidiobolus ranarum</name>
    <dbReference type="NCBI Taxonomy" id="34480"/>
    <lineage>
        <taxon>Eukaryota</taxon>
        <taxon>Fungi</taxon>
        <taxon>Fungi incertae sedis</taxon>
        <taxon>Zoopagomycota</taxon>
        <taxon>Entomophthoromycotina</taxon>
        <taxon>Basidiobolomycetes</taxon>
        <taxon>Basidiobolales</taxon>
        <taxon>Basidiobolaceae</taxon>
        <taxon>Basidiobolus</taxon>
    </lineage>
</organism>
<dbReference type="Pfam" id="PF26547">
    <property type="entry name" value="PDZD8_N"/>
    <property type="match status" value="1"/>
</dbReference>
<evidence type="ECO:0000256" key="7">
    <source>
        <dbReference type="ARBA" id="ARBA00023121"/>
    </source>
</evidence>
<evidence type="ECO:0000256" key="4">
    <source>
        <dbReference type="ARBA" id="ARBA00022824"/>
    </source>
</evidence>
<keyword evidence="5 10" id="KW-1133">Transmembrane helix</keyword>
<accession>A0ABR2VLR9</accession>
<keyword evidence="2" id="KW-0813">Transport</keyword>
<comment type="subcellular location">
    <subcellularLocation>
        <location evidence="1">Endoplasmic reticulum membrane</location>
    </subcellularLocation>
</comment>
<keyword evidence="7" id="KW-0446">Lipid-binding</keyword>
<dbReference type="PANTHER" id="PTHR13466:SF19">
    <property type="entry name" value="NUCLEUS-VACUOLE JUNCTION PROTEIN 2"/>
    <property type="match status" value="1"/>
</dbReference>
<evidence type="ECO:0000256" key="3">
    <source>
        <dbReference type="ARBA" id="ARBA00022692"/>
    </source>
</evidence>
<evidence type="ECO:0000313" key="12">
    <source>
        <dbReference type="EMBL" id="KAK9679311.1"/>
    </source>
</evidence>
<evidence type="ECO:0000313" key="13">
    <source>
        <dbReference type="Proteomes" id="UP001479436"/>
    </source>
</evidence>
<evidence type="ECO:0000256" key="9">
    <source>
        <dbReference type="SAM" id="MobiDB-lite"/>
    </source>
</evidence>
<keyword evidence="6" id="KW-0445">Lipid transport</keyword>
<dbReference type="CDD" id="cd21675">
    <property type="entry name" value="SMP_TEX2"/>
    <property type="match status" value="1"/>
</dbReference>
<evidence type="ECO:0000256" key="6">
    <source>
        <dbReference type="ARBA" id="ARBA00023055"/>
    </source>
</evidence>
<reference evidence="12 13" key="1">
    <citation type="submission" date="2023-04" db="EMBL/GenBank/DDBJ databases">
        <title>Genome of Basidiobolus ranarum AG-B5.</title>
        <authorList>
            <person name="Stajich J.E."/>
            <person name="Carter-House D."/>
            <person name="Gryganskyi A."/>
        </authorList>
    </citation>
    <scope>NUCLEOTIDE SEQUENCE [LARGE SCALE GENOMIC DNA]</scope>
    <source>
        <strain evidence="12 13">AG-B5</strain>
    </source>
</reference>
<feature type="domain" description="SMP-LTD" evidence="11">
    <location>
        <begin position="243"/>
        <end position="434"/>
    </location>
</feature>
<keyword evidence="13" id="KW-1185">Reference proteome</keyword>
<dbReference type="EMBL" id="JASJQH010009502">
    <property type="protein sequence ID" value="KAK9679311.1"/>
    <property type="molecule type" value="Genomic_DNA"/>
</dbReference>